<evidence type="ECO:0000313" key="1">
    <source>
        <dbReference type="EMBL" id="PUZ75001.1"/>
    </source>
</evidence>
<keyword evidence="2" id="KW-1185">Reference proteome</keyword>
<dbReference type="Proteomes" id="UP000244336">
    <property type="component" value="Chromosome 1"/>
</dbReference>
<dbReference type="AlphaFoldDB" id="A0A2T7F4K3"/>
<protein>
    <submittedName>
        <fullName evidence="1">Uncharacterized protein</fullName>
    </submittedName>
</protein>
<name>A0A2T7F4K3_9POAL</name>
<gene>
    <name evidence="1" type="ORF">GQ55_1G112900</name>
</gene>
<reference evidence="1 2" key="1">
    <citation type="submission" date="2018-04" db="EMBL/GenBank/DDBJ databases">
        <title>WGS assembly of Panicum hallii var. hallii HAL2.</title>
        <authorList>
            <person name="Lovell J."/>
            <person name="Jenkins J."/>
            <person name="Lowry D."/>
            <person name="Mamidi S."/>
            <person name="Sreedasyam A."/>
            <person name="Weng X."/>
            <person name="Barry K."/>
            <person name="Bonette J."/>
            <person name="Campitelli B."/>
            <person name="Daum C."/>
            <person name="Gordon S."/>
            <person name="Gould B."/>
            <person name="Lipzen A."/>
            <person name="MacQueen A."/>
            <person name="Palacio-Mejia J."/>
            <person name="Plott C."/>
            <person name="Shakirov E."/>
            <person name="Shu S."/>
            <person name="Yoshinaga Y."/>
            <person name="Zane M."/>
            <person name="Rokhsar D."/>
            <person name="Grimwood J."/>
            <person name="Schmutz J."/>
            <person name="Juenger T."/>
        </authorList>
    </citation>
    <scope>NUCLEOTIDE SEQUENCE [LARGE SCALE GENOMIC DNA]</scope>
    <source>
        <strain evidence="2">cv. HAL2</strain>
    </source>
</reference>
<dbReference type="EMBL" id="CM009749">
    <property type="protein sequence ID" value="PUZ75001.1"/>
    <property type="molecule type" value="Genomic_DNA"/>
</dbReference>
<sequence>MDKYFLWPCRLDKLDSFHGDASFLFSRGIILYHKKNKGGGKQNLFFPSKNIQIILEQTHVVTHPEAPLPIQGVHL</sequence>
<organism evidence="1 2">
    <name type="scientific">Panicum hallii var. hallii</name>
    <dbReference type="NCBI Taxonomy" id="1504633"/>
    <lineage>
        <taxon>Eukaryota</taxon>
        <taxon>Viridiplantae</taxon>
        <taxon>Streptophyta</taxon>
        <taxon>Embryophyta</taxon>
        <taxon>Tracheophyta</taxon>
        <taxon>Spermatophyta</taxon>
        <taxon>Magnoliopsida</taxon>
        <taxon>Liliopsida</taxon>
        <taxon>Poales</taxon>
        <taxon>Poaceae</taxon>
        <taxon>PACMAD clade</taxon>
        <taxon>Panicoideae</taxon>
        <taxon>Panicodae</taxon>
        <taxon>Paniceae</taxon>
        <taxon>Panicinae</taxon>
        <taxon>Panicum</taxon>
        <taxon>Panicum sect. Panicum</taxon>
    </lineage>
</organism>
<accession>A0A2T7F4K3</accession>
<dbReference type="Gramene" id="PUZ75001">
    <property type="protein sequence ID" value="PUZ75001"/>
    <property type="gene ID" value="GQ55_1G112900"/>
</dbReference>
<evidence type="ECO:0000313" key="2">
    <source>
        <dbReference type="Proteomes" id="UP000244336"/>
    </source>
</evidence>
<proteinExistence type="predicted"/>